<dbReference type="eggNOG" id="KOG2369">
    <property type="taxonomic scope" value="Eukaryota"/>
</dbReference>
<evidence type="ECO:0000313" key="3">
    <source>
        <dbReference type="EMBL" id="EJK45976.1"/>
    </source>
</evidence>
<keyword evidence="4" id="KW-1185">Reference proteome</keyword>
<protein>
    <recommendedName>
        <fullName evidence="5">Phospholipid:diacylglycerol acyltransferase</fullName>
    </recommendedName>
</protein>
<feature type="chain" id="PRO_5003840100" description="Phospholipid:diacylglycerol acyltransferase" evidence="2">
    <location>
        <begin position="23"/>
        <end position="714"/>
    </location>
</feature>
<accession>K0RAB5</accession>
<gene>
    <name evidence="3" type="ORF">THAOC_35381</name>
</gene>
<dbReference type="GO" id="GO:0006629">
    <property type="term" value="P:lipid metabolic process"/>
    <property type="evidence" value="ECO:0007669"/>
    <property type="project" value="InterPro"/>
</dbReference>
<organism evidence="3 4">
    <name type="scientific">Thalassiosira oceanica</name>
    <name type="common">Marine diatom</name>
    <dbReference type="NCBI Taxonomy" id="159749"/>
    <lineage>
        <taxon>Eukaryota</taxon>
        <taxon>Sar</taxon>
        <taxon>Stramenopiles</taxon>
        <taxon>Ochrophyta</taxon>
        <taxon>Bacillariophyta</taxon>
        <taxon>Coscinodiscophyceae</taxon>
        <taxon>Thalassiosirophycidae</taxon>
        <taxon>Thalassiosirales</taxon>
        <taxon>Thalassiosiraceae</taxon>
        <taxon>Thalassiosira</taxon>
    </lineage>
</organism>
<dbReference type="PANTHER" id="PTHR11440">
    <property type="entry name" value="LECITHIN-CHOLESTEROL ACYLTRANSFERASE-RELATED"/>
    <property type="match status" value="1"/>
</dbReference>
<sequence>MRLPGVLLAALALRLPPEGCRGENVAILGDGPPPAADAEPEDGEPDRHPDVHVDERKRVKISGLDVLDLNLHSFFGLGNGEDVDMGNNDGSLNYDELHIENSLFDAIQADPSCKSSEAGEDDDCFSPPASTVEEVVEESDVQSQCGTDVHASLSEEVPDDVGDKTEDDNPQCEPVQKKKFVDKHWGSDINVLKMRDVLRGRRGKYWDSPEEPTNSTFLKRPPRPPVILLPGLASTRLTAWKHKSCSNALLSDIKMLDNVWLNMNLLIQMATIDSRCWSECLTLAKHQLDFDGTEEEFENSTHCKLRPGDGLDAISSLAPGSVSSNLALGSTNTVYAWLIQWLADNLGYDVSSIVGLPYDWRLSPDKLEERDGFLTLMKKRIEAAVHSNGLPSIMVAHSMGNLVFRYFLEWLRSQLREEAYSRYVQNAERAENHDESFIHRSPFWIRRAFAGNEEGHANTNEFEYIEADDKSGKAKSQRKYPKLWELAKAEGDGDWIAWQGKHIWTYIGLAAPLLGAAGPLRSVLSGENMGLPFSHEEARVLELSFGSTLTANPISTKVAFCDGEGSKASDSDRHLACLEEIIQDIERSDKGDPWQNLTALRLLLRERVDYGSAFPPVRVEVDRCESENEKNKKISCQNITSTDFDARHLMDGSILKAFSNTWREENDPLGEKVSSRNRNQTLNHETLRLRESQVRPTERVLVGVEGAKHAGVYP</sequence>
<dbReference type="Gene3D" id="3.40.50.1820">
    <property type="entry name" value="alpha/beta hydrolase"/>
    <property type="match status" value="1"/>
</dbReference>
<evidence type="ECO:0008006" key="5">
    <source>
        <dbReference type="Google" id="ProtNLM"/>
    </source>
</evidence>
<evidence type="ECO:0000256" key="1">
    <source>
        <dbReference type="SAM" id="MobiDB-lite"/>
    </source>
</evidence>
<dbReference type="SUPFAM" id="SSF53474">
    <property type="entry name" value="alpha/beta-Hydrolases"/>
    <property type="match status" value="1"/>
</dbReference>
<dbReference type="EMBL" id="AGNL01048092">
    <property type="protein sequence ID" value="EJK45976.1"/>
    <property type="molecule type" value="Genomic_DNA"/>
</dbReference>
<dbReference type="Pfam" id="PF02450">
    <property type="entry name" value="LCAT"/>
    <property type="match status" value="2"/>
</dbReference>
<evidence type="ECO:0000313" key="4">
    <source>
        <dbReference type="Proteomes" id="UP000266841"/>
    </source>
</evidence>
<dbReference type="Proteomes" id="UP000266841">
    <property type="component" value="Unassembled WGS sequence"/>
</dbReference>
<name>K0RAB5_THAOC</name>
<dbReference type="OrthoDB" id="190846at2759"/>
<feature type="region of interest" description="Disordered" evidence="1">
    <location>
        <begin position="151"/>
        <end position="172"/>
    </location>
</feature>
<comment type="caution">
    <text evidence="3">The sequence shown here is derived from an EMBL/GenBank/DDBJ whole genome shotgun (WGS) entry which is preliminary data.</text>
</comment>
<dbReference type="AlphaFoldDB" id="K0RAB5"/>
<dbReference type="InterPro" id="IPR029058">
    <property type="entry name" value="AB_hydrolase_fold"/>
</dbReference>
<keyword evidence="2" id="KW-0732">Signal</keyword>
<proteinExistence type="predicted"/>
<evidence type="ECO:0000256" key="2">
    <source>
        <dbReference type="SAM" id="SignalP"/>
    </source>
</evidence>
<dbReference type="InterPro" id="IPR003386">
    <property type="entry name" value="LACT/PDAT_acylTrfase"/>
</dbReference>
<dbReference type="GO" id="GO:0008374">
    <property type="term" value="F:O-acyltransferase activity"/>
    <property type="evidence" value="ECO:0007669"/>
    <property type="project" value="InterPro"/>
</dbReference>
<feature type="compositionally biased region" description="Acidic residues" evidence="1">
    <location>
        <begin position="156"/>
        <end position="170"/>
    </location>
</feature>
<feature type="signal peptide" evidence="2">
    <location>
        <begin position="1"/>
        <end position="22"/>
    </location>
</feature>
<feature type="region of interest" description="Disordered" evidence="1">
    <location>
        <begin position="24"/>
        <end position="50"/>
    </location>
</feature>
<reference evidence="3 4" key="1">
    <citation type="journal article" date="2012" name="Genome Biol.">
        <title>Genome and low-iron response of an oceanic diatom adapted to chronic iron limitation.</title>
        <authorList>
            <person name="Lommer M."/>
            <person name="Specht M."/>
            <person name="Roy A.S."/>
            <person name="Kraemer L."/>
            <person name="Andreson R."/>
            <person name="Gutowska M.A."/>
            <person name="Wolf J."/>
            <person name="Bergner S.V."/>
            <person name="Schilhabel M.B."/>
            <person name="Klostermeier U.C."/>
            <person name="Beiko R.G."/>
            <person name="Rosenstiel P."/>
            <person name="Hippler M."/>
            <person name="Laroche J."/>
        </authorList>
    </citation>
    <scope>NUCLEOTIDE SEQUENCE [LARGE SCALE GENOMIC DNA]</scope>
    <source>
        <strain evidence="3 4">CCMP1005</strain>
    </source>
</reference>